<dbReference type="InterPro" id="IPR050266">
    <property type="entry name" value="AB_hydrolase_sf"/>
</dbReference>
<accession>A0ABU9DRU8</accession>
<dbReference type="Pfam" id="PF12697">
    <property type="entry name" value="Abhydrolase_6"/>
    <property type="match status" value="1"/>
</dbReference>
<comment type="caution">
    <text evidence="2">The sequence shown here is derived from an EMBL/GenBank/DDBJ whole genome shotgun (WGS) entry which is preliminary data.</text>
</comment>
<dbReference type="InterPro" id="IPR000073">
    <property type="entry name" value="AB_hydrolase_1"/>
</dbReference>
<name>A0ABU9DRU8_9BACL</name>
<evidence type="ECO:0000313" key="2">
    <source>
        <dbReference type="EMBL" id="MEK8131600.1"/>
    </source>
</evidence>
<organism evidence="2 3">
    <name type="scientific">Paenibacillus filicis</name>
    <dbReference type="NCBI Taxonomy" id="669464"/>
    <lineage>
        <taxon>Bacteria</taxon>
        <taxon>Bacillati</taxon>
        <taxon>Bacillota</taxon>
        <taxon>Bacilli</taxon>
        <taxon>Bacillales</taxon>
        <taxon>Paenibacillaceae</taxon>
        <taxon>Paenibacillus</taxon>
    </lineage>
</organism>
<dbReference type="PANTHER" id="PTHR43798">
    <property type="entry name" value="MONOACYLGLYCEROL LIPASE"/>
    <property type="match status" value="1"/>
</dbReference>
<dbReference type="EMBL" id="JBBPCC010000022">
    <property type="protein sequence ID" value="MEK8131600.1"/>
    <property type="molecule type" value="Genomic_DNA"/>
</dbReference>
<keyword evidence="3" id="KW-1185">Reference proteome</keyword>
<dbReference type="SUPFAM" id="SSF53474">
    <property type="entry name" value="alpha/beta-Hydrolases"/>
    <property type="match status" value="1"/>
</dbReference>
<evidence type="ECO:0000313" key="3">
    <source>
        <dbReference type="Proteomes" id="UP001469365"/>
    </source>
</evidence>
<feature type="domain" description="AB hydrolase-1" evidence="1">
    <location>
        <begin position="38"/>
        <end position="252"/>
    </location>
</feature>
<dbReference type="Proteomes" id="UP001469365">
    <property type="component" value="Unassembled WGS sequence"/>
</dbReference>
<proteinExistence type="predicted"/>
<reference evidence="2 3" key="1">
    <citation type="submission" date="2024-04" db="EMBL/GenBank/DDBJ databases">
        <title>draft genome sequnece of Paenibacillus filicis.</title>
        <authorList>
            <person name="Kim D.-U."/>
        </authorList>
    </citation>
    <scope>NUCLEOTIDE SEQUENCE [LARGE SCALE GENOMIC DNA]</scope>
    <source>
        <strain evidence="2 3">KACC14197</strain>
    </source>
</reference>
<dbReference type="GO" id="GO:0016787">
    <property type="term" value="F:hydrolase activity"/>
    <property type="evidence" value="ECO:0007669"/>
    <property type="project" value="UniProtKB-KW"/>
</dbReference>
<keyword evidence="2" id="KW-0378">Hydrolase</keyword>
<evidence type="ECO:0000259" key="1">
    <source>
        <dbReference type="Pfam" id="PF12697"/>
    </source>
</evidence>
<protein>
    <submittedName>
        <fullName evidence="2">Alpha/beta fold hydrolase</fullName>
    </submittedName>
</protein>
<sequence>MISLNSDSMRSQLQTSGTIVWLCGWSMPDAVFDRTRELLPDYHHVSVDYREADSPENMLLLTEIAVKNLLYSDGEACKTRAFHGPLLIGGWSLGGLLAMRLAIQGVADGLVLFGATAQFTRSKEELDLGWADLYVRKMMTGLVQDRQGVETKFRQLLFTEAEREADLDETLPPVGSWTTPALIAGLQILRSEECLSQLKSITCPVFLVHGTEDRICPYGAASELMAQLPNAKLFTIPACGHAPFLGREEQIANELRRWWHEQ</sequence>
<dbReference type="Gene3D" id="3.40.50.1820">
    <property type="entry name" value="alpha/beta hydrolase"/>
    <property type="match status" value="1"/>
</dbReference>
<dbReference type="InterPro" id="IPR029058">
    <property type="entry name" value="AB_hydrolase_fold"/>
</dbReference>
<dbReference type="RefSeq" id="WP_341418734.1">
    <property type="nucleotide sequence ID" value="NZ_JBBPCC010000022.1"/>
</dbReference>
<gene>
    <name evidence="2" type="ORF">WMW72_27205</name>
</gene>